<gene>
    <name evidence="8" type="primary">atoB</name>
</gene>
<accession>A0A075HA83</accession>
<keyword evidence="3" id="KW-0414">Isoprene biosynthesis</keyword>
<dbReference type="GO" id="GO:0003985">
    <property type="term" value="F:acetyl-CoA C-acetyltransferase activity"/>
    <property type="evidence" value="ECO:0007669"/>
    <property type="project" value="UniProtKB-EC"/>
</dbReference>
<dbReference type="CDD" id="cd00751">
    <property type="entry name" value="thiolase"/>
    <property type="match status" value="1"/>
</dbReference>
<dbReference type="InterPro" id="IPR020610">
    <property type="entry name" value="Thiolase_AS"/>
</dbReference>
<proteinExistence type="inferred from homology"/>
<dbReference type="InterPro" id="IPR002155">
    <property type="entry name" value="Thiolase"/>
</dbReference>
<evidence type="ECO:0000256" key="5">
    <source>
        <dbReference type="SAM" id="MobiDB-lite"/>
    </source>
</evidence>
<dbReference type="PROSITE" id="PS00099">
    <property type="entry name" value="THIOLASE_3"/>
    <property type="match status" value="1"/>
</dbReference>
<dbReference type="AlphaFoldDB" id="A0A075HA83"/>
<dbReference type="Gene3D" id="3.40.47.10">
    <property type="match status" value="1"/>
</dbReference>
<feature type="compositionally biased region" description="Basic and acidic residues" evidence="5">
    <location>
        <begin position="9"/>
        <end position="29"/>
    </location>
</feature>
<feature type="region of interest" description="Disordered" evidence="5">
    <location>
        <begin position="1"/>
        <end position="29"/>
    </location>
</feature>
<evidence type="ECO:0000259" key="6">
    <source>
        <dbReference type="Pfam" id="PF00108"/>
    </source>
</evidence>
<feature type="domain" description="Thiolase C-terminal" evidence="7">
    <location>
        <begin position="322"/>
        <end position="442"/>
    </location>
</feature>
<keyword evidence="2 8" id="KW-0808">Transferase</keyword>
<dbReference type="PIRSF" id="PIRSF000429">
    <property type="entry name" value="Ac-CoA_Ac_transf"/>
    <property type="match status" value="1"/>
</dbReference>
<feature type="domain" description="Thiolase N-terminal" evidence="6">
    <location>
        <begin position="39"/>
        <end position="313"/>
    </location>
</feature>
<dbReference type="SUPFAM" id="SSF53901">
    <property type="entry name" value="Thiolase-like"/>
    <property type="match status" value="1"/>
</dbReference>
<dbReference type="PANTHER" id="PTHR18919:SF107">
    <property type="entry name" value="ACETYL-COA ACETYLTRANSFERASE, CYTOSOLIC"/>
    <property type="match status" value="1"/>
</dbReference>
<dbReference type="InterPro" id="IPR016039">
    <property type="entry name" value="Thiolase-like"/>
</dbReference>
<evidence type="ECO:0000256" key="3">
    <source>
        <dbReference type="ARBA" id="ARBA00023229"/>
    </source>
</evidence>
<organism evidence="8">
    <name type="scientific">uncultured marine group II/III euryarchaeote KM3_46_H05</name>
    <dbReference type="NCBI Taxonomy" id="1456450"/>
    <lineage>
        <taxon>Archaea</taxon>
        <taxon>Methanobacteriati</taxon>
        <taxon>Methanobacteriota</taxon>
        <taxon>environmental samples</taxon>
    </lineage>
</organism>
<dbReference type="InterPro" id="IPR020616">
    <property type="entry name" value="Thiolase_N"/>
</dbReference>
<name>A0A075HA83_9EURY</name>
<dbReference type="GO" id="GO:0006635">
    <property type="term" value="P:fatty acid beta-oxidation"/>
    <property type="evidence" value="ECO:0007669"/>
    <property type="project" value="TreeGrafter"/>
</dbReference>
<dbReference type="Pfam" id="PF02803">
    <property type="entry name" value="Thiolase_C"/>
    <property type="match status" value="1"/>
</dbReference>
<dbReference type="InterPro" id="IPR020617">
    <property type="entry name" value="Thiolase_C"/>
</dbReference>
<evidence type="ECO:0000313" key="8">
    <source>
        <dbReference type="EMBL" id="AIF10668.1"/>
    </source>
</evidence>
<comment type="similarity">
    <text evidence="1">Belongs to the thiolase-like superfamily. Thiolase family.</text>
</comment>
<dbReference type="EMBL" id="KF900897">
    <property type="protein sequence ID" value="AIF10668.1"/>
    <property type="molecule type" value="Genomic_DNA"/>
</dbReference>
<sequence>MKSRRKKPNKGDAQTHDGRPLTRSVEEPDASRRIMVEEVVIVGGARTPFCEWLGGKRGDGQRGGLLADMTAEELGAVAIRGALEKTGTDASSVDHVVMGHALQTSDQAIFGSRHAGLKAGIPPEVPMLTLNRLCGSGAQSIISGAQMIMLGEAEVVVSGGMENLSQAPHVLRGMRDTYGLGRPPRQGDELTKDMEDYLFTNLVDSTCDSFMAQTSDELCKRIGVTREEADAFAALSHQRTEKSVKDGVWAEEIVEVETPNGMVGASDDDHVVLGTTVEALSGLRTHFGPDSLVTAGNASGVVDGAAAVVIKSASRAKSDGNQPLARIVSWGIVGLEPAIMAYGPVPSSRKALEKAGMTVDDIDLWEINEAFAGQAVACIKDLGIDVEKVNVNGGAVGLGHPLAATGTRLVLTLALELKRRGGQYGIATACIGGGQGIALIIESI</sequence>
<reference evidence="8" key="1">
    <citation type="journal article" date="2014" name="Genome Biol. Evol.">
        <title>Pangenome evidence for extensive interdomain horizontal transfer affecting lineage core and shell genes in uncultured planktonic thaumarchaeota and euryarchaeota.</title>
        <authorList>
            <person name="Deschamps P."/>
            <person name="Zivanovic Y."/>
            <person name="Moreira D."/>
            <person name="Rodriguez-Valera F."/>
            <person name="Lopez-Garcia P."/>
        </authorList>
    </citation>
    <scope>NUCLEOTIDE SEQUENCE</scope>
</reference>
<protein>
    <submittedName>
        <fullName evidence="8">Acetyl-CoA acetyltransferase (AtoB)</fullName>
        <ecNumber evidence="8">2.3.1.9</ecNumber>
    </submittedName>
</protein>
<evidence type="ECO:0000259" key="7">
    <source>
        <dbReference type="Pfam" id="PF02803"/>
    </source>
</evidence>
<dbReference type="Pfam" id="PF00108">
    <property type="entry name" value="Thiolase_N"/>
    <property type="match status" value="1"/>
</dbReference>
<dbReference type="EC" id="2.3.1.9" evidence="8"/>
<keyword evidence="4 8" id="KW-0012">Acyltransferase</keyword>
<dbReference type="FunFam" id="3.40.47.10:FF:000010">
    <property type="entry name" value="Acetyl-CoA acetyltransferase (Thiolase)"/>
    <property type="match status" value="1"/>
</dbReference>
<dbReference type="NCBIfam" id="TIGR01930">
    <property type="entry name" value="AcCoA-C-Actrans"/>
    <property type="match status" value="1"/>
</dbReference>
<evidence type="ECO:0000256" key="2">
    <source>
        <dbReference type="ARBA" id="ARBA00022679"/>
    </source>
</evidence>
<evidence type="ECO:0000256" key="4">
    <source>
        <dbReference type="ARBA" id="ARBA00023315"/>
    </source>
</evidence>
<dbReference type="PANTHER" id="PTHR18919">
    <property type="entry name" value="ACETYL-COA C-ACYLTRANSFERASE"/>
    <property type="match status" value="1"/>
</dbReference>
<dbReference type="GO" id="GO:0008299">
    <property type="term" value="P:isoprenoid biosynthetic process"/>
    <property type="evidence" value="ECO:0007669"/>
    <property type="project" value="UniProtKB-KW"/>
</dbReference>
<evidence type="ECO:0000256" key="1">
    <source>
        <dbReference type="ARBA" id="ARBA00010982"/>
    </source>
</evidence>